<evidence type="ECO:0000256" key="1">
    <source>
        <dbReference type="ARBA" id="ARBA00022737"/>
    </source>
</evidence>
<evidence type="ECO:0000256" key="3">
    <source>
        <dbReference type="ARBA" id="ARBA00022821"/>
    </source>
</evidence>
<dbReference type="Proteomes" id="UP001054821">
    <property type="component" value="Chromosome 4"/>
</dbReference>
<dbReference type="AlphaFoldDB" id="A0AAD4VWX4"/>
<keyword evidence="1" id="KW-0677">Repeat</keyword>
<keyword evidence="3" id="KW-0611">Plant defense</keyword>
<dbReference type="Gene3D" id="1.20.5.4130">
    <property type="match status" value="1"/>
</dbReference>
<keyword evidence="6" id="KW-1185">Reference proteome</keyword>
<dbReference type="Pfam" id="PF18052">
    <property type="entry name" value="Rx_N"/>
    <property type="match status" value="1"/>
</dbReference>
<sequence>MADIAVQVALVVAEKAIIFLYHKLKPSRTHNVHDDFQNAKKCLERMRAYLRDYSASSSSSSDLEVLQTRVKEIQNIAYEIEDVLDTFMLKVPHQFHSNRLSEKFHDFVHDHDPSVQKAGREFSSAIKNIIDNKLNFLSALDKIHQVLRRDQEGQPSSSTARRGDNTVYLLNIWIAKGAKNVLSERESRETEIVLTNYLLCMNIAAELIFPHDNSMFSYIS</sequence>
<dbReference type="InterPro" id="IPR041118">
    <property type="entry name" value="Rx_N"/>
</dbReference>
<evidence type="ECO:0000313" key="5">
    <source>
        <dbReference type="EMBL" id="KAI5332810.1"/>
    </source>
</evidence>
<dbReference type="EMBL" id="JAJFAZ020000004">
    <property type="protein sequence ID" value="KAI5332810.1"/>
    <property type="molecule type" value="Genomic_DNA"/>
</dbReference>
<gene>
    <name evidence="5" type="ORF">L3X38_022939</name>
</gene>
<dbReference type="GO" id="GO:0000166">
    <property type="term" value="F:nucleotide binding"/>
    <property type="evidence" value="ECO:0007669"/>
    <property type="project" value="UniProtKB-KW"/>
</dbReference>
<name>A0AAD4VWX4_PRUDU</name>
<evidence type="ECO:0000313" key="6">
    <source>
        <dbReference type="Proteomes" id="UP001054821"/>
    </source>
</evidence>
<evidence type="ECO:0000259" key="4">
    <source>
        <dbReference type="Pfam" id="PF18052"/>
    </source>
</evidence>
<protein>
    <recommendedName>
        <fullName evidence="4">Disease resistance N-terminal domain-containing protein</fullName>
    </recommendedName>
</protein>
<dbReference type="GO" id="GO:0006952">
    <property type="term" value="P:defense response"/>
    <property type="evidence" value="ECO:0007669"/>
    <property type="project" value="UniProtKB-KW"/>
</dbReference>
<evidence type="ECO:0000256" key="2">
    <source>
        <dbReference type="ARBA" id="ARBA00022741"/>
    </source>
</evidence>
<keyword evidence="2" id="KW-0547">Nucleotide-binding</keyword>
<reference evidence="5 6" key="1">
    <citation type="journal article" date="2022" name="G3 (Bethesda)">
        <title>Whole-genome sequence and methylome profiling of the almond [Prunus dulcis (Mill.) D.A. Webb] cultivar 'Nonpareil'.</title>
        <authorList>
            <person name="D'Amico-Willman K.M."/>
            <person name="Ouma W.Z."/>
            <person name="Meulia T."/>
            <person name="Sideli G.M."/>
            <person name="Gradziel T.M."/>
            <person name="Fresnedo-Ramirez J."/>
        </authorList>
    </citation>
    <scope>NUCLEOTIDE SEQUENCE [LARGE SCALE GENOMIC DNA]</scope>
    <source>
        <strain evidence="5">Clone GOH B32 T37-40</strain>
    </source>
</reference>
<organism evidence="5 6">
    <name type="scientific">Prunus dulcis</name>
    <name type="common">Almond</name>
    <name type="synonym">Amygdalus dulcis</name>
    <dbReference type="NCBI Taxonomy" id="3755"/>
    <lineage>
        <taxon>Eukaryota</taxon>
        <taxon>Viridiplantae</taxon>
        <taxon>Streptophyta</taxon>
        <taxon>Embryophyta</taxon>
        <taxon>Tracheophyta</taxon>
        <taxon>Spermatophyta</taxon>
        <taxon>Magnoliopsida</taxon>
        <taxon>eudicotyledons</taxon>
        <taxon>Gunneridae</taxon>
        <taxon>Pentapetalae</taxon>
        <taxon>rosids</taxon>
        <taxon>fabids</taxon>
        <taxon>Rosales</taxon>
        <taxon>Rosaceae</taxon>
        <taxon>Amygdaloideae</taxon>
        <taxon>Amygdaleae</taxon>
        <taxon>Prunus</taxon>
    </lineage>
</organism>
<accession>A0AAD4VWX4</accession>
<comment type="caution">
    <text evidence="5">The sequence shown here is derived from an EMBL/GenBank/DDBJ whole genome shotgun (WGS) entry which is preliminary data.</text>
</comment>
<proteinExistence type="predicted"/>
<feature type="domain" description="Disease resistance N-terminal" evidence="4">
    <location>
        <begin position="17"/>
        <end position="101"/>
    </location>
</feature>